<dbReference type="NCBIfam" id="TIGR01730">
    <property type="entry name" value="RND_mfp"/>
    <property type="match status" value="1"/>
</dbReference>
<dbReference type="GO" id="GO:0015562">
    <property type="term" value="F:efflux transmembrane transporter activity"/>
    <property type="evidence" value="ECO:0007669"/>
    <property type="project" value="TreeGrafter"/>
</dbReference>
<evidence type="ECO:0000313" key="16">
    <source>
        <dbReference type="Proteomes" id="UP000448877"/>
    </source>
</evidence>
<accession>A0A0P0GAG9</accession>
<dbReference type="Proteomes" id="UP001266995">
    <property type="component" value="Unassembled WGS sequence"/>
</dbReference>
<dbReference type="Pfam" id="PF25989">
    <property type="entry name" value="YknX_C"/>
    <property type="match status" value="1"/>
</dbReference>
<dbReference type="SUPFAM" id="SSF111369">
    <property type="entry name" value="HlyD-like secretion proteins"/>
    <property type="match status" value="1"/>
</dbReference>
<dbReference type="InterPro" id="IPR058792">
    <property type="entry name" value="Beta-barrel_RND_2"/>
</dbReference>
<evidence type="ECO:0000313" key="10">
    <source>
        <dbReference type="EMBL" id="KAA5418804.1"/>
    </source>
</evidence>
<keyword evidence="3" id="KW-0472">Membrane</keyword>
<dbReference type="PATRIC" id="fig|246787.4.peg.3964"/>
<dbReference type="PANTHER" id="PTHR30469:SF36">
    <property type="entry name" value="BLL3903 PROTEIN"/>
    <property type="match status" value="1"/>
</dbReference>
<dbReference type="EMBL" id="VVYW01000001">
    <property type="protein sequence ID" value="KAA5411198.1"/>
    <property type="molecule type" value="Genomic_DNA"/>
</dbReference>
<evidence type="ECO:0000313" key="15">
    <source>
        <dbReference type="Proteomes" id="UP000325055"/>
    </source>
</evidence>
<evidence type="ECO:0000259" key="6">
    <source>
        <dbReference type="Pfam" id="PF25989"/>
    </source>
</evidence>
<dbReference type="Gene3D" id="1.10.287.470">
    <property type="entry name" value="Helix hairpin bin"/>
    <property type="match status" value="1"/>
</dbReference>
<proteinExistence type="inferred from homology"/>
<reference evidence="12 14" key="2">
    <citation type="submission" date="2018-08" db="EMBL/GenBank/DDBJ databases">
        <title>A genome reference for cultivated species of the human gut microbiota.</title>
        <authorList>
            <person name="Zou Y."/>
            <person name="Xue W."/>
            <person name="Luo G."/>
        </authorList>
    </citation>
    <scope>NUCLEOTIDE SEQUENCE [LARGE SCALE GENOMIC DNA]</scope>
    <source>
        <strain evidence="12 14">AF22-3AC</strain>
    </source>
</reference>
<comment type="similarity">
    <text evidence="1">Belongs to the membrane fusion protein (MFP) (TC 8.A.1) family.</text>
</comment>
<keyword evidence="2" id="KW-0175">Coiled coil</keyword>
<evidence type="ECO:0000313" key="17">
    <source>
        <dbReference type="Proteomes" id="UP000482653"/>
    </source>
</evidence>
<evidence type="ECO:0000313" key="11">
    <source>
        <dbReference type="EMBL" id="MDT4513604.1"/>
    </source>
</evidence>
<dbReference type="InterPro" id="IPR006143">
    <property type="entry name" value="RND_pump_MFP"/>
</dbReference>
<name>A0A0P0GAG9_9BACE</name>
<evidence type="ECO:0000256" key="3">
    <source>
        <dbReference type="SAM" id="Phobius"/>
    </source>
</evidence>
<dbReference type="STRING" id="246787.BcellWH2_03827"/>
<dbReference type="AlphaFoldDB" id="A0A0P0GAG9"/>
<dbReference type="Pfam" id="PF25917">
    <property type="entry name" value="BSH_RND"/>
    <property type="match status" value="1"/>
</dbReference>
<dbReference type="EMBL" id="QRVJ01000001">
    <property type="protein sequence ID" value="RGS39962.1"/>
    <property type="molecule type" value="Genomic_DNA"/>
</dbReference>
<dbReference type="Proteomes" id="UP000482653">
    <property type="component" value="Unassembled WGS sequence"/>
</dbReference>
<dbReference type="PANTHER" id="PTHR30469">
    <property type="entry name" value="MULTIDRUG RESISTANCE PROTEIN MDTA"/>
    <property type="match status" value="1"/>
</dbReference>
<evidence type="ECO:0000259" key="5">
    <source>
        <dbReference type="Pfam" id="PF25954"/>
    </source>
</evidence>
<dbReference type="Pfam" id="PF25954">
    <property type="entry name" value="Beta-barrel_RND_2"/>
    <property type="match status" value="1"/>
</dbReference>
<gene>
    <name evidence="7" type="primary">mdtE_3</name>
    <name evidence="7" type="ORF">BcellWH2_03827</name>
    <name evidence="12" type="ORF">DWX97_01405</name>
    <name evidence="9" type="ORF">F2Y81_17120</name>
    <name evidence="8" type="ORF">F2Y86_00260</name>
    <name evidence="10" type="ORF">F2Y87_12840</name>
    <name evidence="11" type="ORF">RO785_21770</name>
</gene>
<protein>
    <submittedName>
        <fullName evidence="8">Efflux RND transporter periplasmic adaptor subunit</fullName>
    </submittedName>
    <submittedName>
        <fullName evidence="7">Multidrug resistance protein MdtE</fullName>
    </submittedName>
</protein>
<evidence type="ECO:0000313" key="13">
    <source>
        <dbReference type="Proteomes" id="UP000061809"/>
    </source>
</evidence>
<dbReference type="Gene3D" id="2.40.50.100">
    <property type="match status" value="1"/>
</dbReference>
<feature type="transmembrane region" description="Helical" evidence="3">
    <location>
        <begin position="7"/>
        <end position="23"/>
    </location>
</feature>
<dbReference type="InterPro" id="IPR058637">
    <property type="entry name" value="YknX-like_C"/>
</dbReference>
<feature type="domain" description="CusB-like beta-barrel" evidence="5">
    <location>
        <begin position="210"/>
        <end position="283"/>
    </location>
</feature>
<dbReference type="Proteomes" id="UP000448877">
    <property type="component" value="Unassembled WGS sequence"/>
</dbReference>
<organism evidence="7 13">
    <name type="scientific">Bacteroides cellulosilyticus</name>
    <dbReference type="NCBI Taxonomy" id="246787"/>
    <lineage>
        <taxon>Bacteria</taxon>
        <taxon>Pseudomonadati</taxon>
        <taxon>Bacteroidota</taxon>
        <taxon>Bacteroidia</taxon>
        <taxon>Bacteroidales</taxon>
        <taxon>Bacteroidaceae</taxon>
        <taxon>Bacteroides</taxon>
    </lineage>
</organism>
<evidence type="ECO:0000256" key="1">
    <source>
        <dbReference type="ARBA" id="ARBA00009477"/>
    </source>
</evidence>
<dbReference type="Gene3D" id="2.40.420.20">
    <property type="match status" value="1"/>
</dbReference>
<dbReference type="KEGG" id="bcel:BcellWH2_03827"/>
<dbReference type="Proteomes" id="UP000283341">
    <property type="component" value="Unassembled WGS sequence"/>
</dbReference>
<dbReference type="GO" id="GO:1990281">
    <property type="term" value="C:efflux pump complex"/>
    <property type="evidence" value="ECO:0007669"/>
    <property type="project" value="TreeGrafter"/>
</dbReference>
<sequence>MNKKVKWGIIIFIGAGLIGWGIYSQLPKENKELAAADKVMSSNRNGKKALNVNAKIIKPQLLKDEIKISGSLLPDEEVDLSFETSGKIIEINFEEGSQVKKGQLLAKVNDRPLQAQLQRLVAQLKLAEDRVFRQNALLERDAVSKEAYEQVKTELATLNADIDLIEANIAQTELRAPFDGVIGLRQVSVGTYASPTTIVAKLTKVSPLKVEFSVPERYANDVKIGAGVNFGLEGKLETFHAKVYARESRMDQNTHTLTLRALYPNANGNVMPGRYADIRLSKNEIHDALAVPSEAIVPEMGKDKIFLYKSGKAQPVEIQTGIRTEAETQVLQGLQTGDTIIISGTLQLRTGLPVTLDNIY</sequence>
<dbReference type="EMBL" id="VVYV01000030">
    <property type="protein sequence ID" value="KAA5415833.1"/>
    <property type="molecule type" value="Genomic_DNA"/>
</dbReference>
<evidence type="ECO:0000313" key="9">
    <source>
        <dbReference type="EMBL" id="KAA5415833.1"/>
    </source>
</evidence>
<feature type="coiled-coil region" evidence="2">
    <location>
        <begin position="148"/>
        <end position="175"/>
    </location>
</feature>
<evidence type="ECO:0000313" key="12">
    <source>
        <dbReference type="EMBL" id="RGS39962.1"/>
    </source>
</evidence>
<evidence type="ECO:0000313" key="8">
    <source>
        <dbReference type="EMBL" id="KAA5411198.1"/>
    </source>
</evidence>
<keyword evidence="3" id="KW-1133">Transmembrane helix</keyword>
<evidence type="ECO:0000259" key="4">
    <source>
        <dbReference type="Pfam" id="PF25917"/>
    </source>
</evidence>
<evidence type="ECO:0000313" key="7">
    <source>
        <dbReference type="EMBL" id="ALJ61049.1"/>
    </source>
</evidence>
<dbReference type="Proteomes" id="UP000325055">
    <property type="component" value="Unassembled WGS sequence"/>
</dbReference>
<evidence type="ECO:0000256" key="2">
    <source>
        <dbReference type="SAM" id="Coils"/>
    </source>
</evidence>
<dbReference type="GeneID" id="66310405"/>
<dbReference type="EMBL" id="VVYX01000013">
    <property type="protein sequence ID" value="KAA5418804.1"/>
    <property type="molecule type" value="Genomic_DNA"/>
</dbReference>
<dbReference type="InterPro" id="IPR058625">
    <property type="entry name" value="MdtA-like_BSH"/>
</dbReference>
<reference evidence="7 13" key="1">
    <citation type="journal article" date="2015" name="Science">
        <title>Genetic determinants of in vivo fitness and diet responsiveness in multiple human gut Bacteroides.</title>
        <authorList>
            <person name="Wu M."/>
            <person name="McNulty N.P."/>
            <person name="Rodionov D.A."/>
            <person name="Khoroshkin M.S."/>
            <person name="Griffin N.W."/>
            <person name="Cheng J."/>
            <person name="Latreille P."/>
            <person name="Kerstetter R.A."/>
            <person name="Terrapon N."/>
            <person name="Henrissat B."/>
            <person name="Osterman A.L."/>
            <person name="Gordon J.I."/>
        </authorList>
    </citation>
    <scope>NUCLEOTIDE SEQUENCE [LARGE SCALE GENOMIC DNA]</scope>
    <source>
        <strain evidence="7 13">WH2</strain>
    </source>
</reference>
<dbReference type="Proteomes" id="UP000061809">
    <property type="component" value="Chromosome"/>
</dbReference>
<dbReference type="eggNOG" id="COG0845">
    <property type="taxonomic scope" value="Bacteria"/>
</dbReference>
<dbReference type="Gene3D" id="2.40.30.170">
    <property type="match status" value="1"/>
</dbReference>
<dbReference type="EMBL" id="JAVSNH010000001">
    <property type="protein sequence ID" value="MDT4513604.1"/>
    <property type="molecule type" value="Genomic_DNA"/>
</dbReference>
<feature type="domain" description="Multidrug resistance protein MdtA-like barrel-sandwich hybrid" evidence="4">
    <location>
        <begin position="78"/>
        <end position="194"/>
    </location>
</feature>
<keyword evidence="3" id="KW-0812">Transmembrane</keyword>
<feature type="domain" description="YknX-like C-terminal permuted SH3-like" evidence="6">
    <location>
        <begin position="288"/>
        <end position="355"/>
    </location>
</feature>
<evidence type="ECO:0000313" key="14">
    <source>
        <dbReference type="Proteomes" id="UP000283341"/>
    </source>
</evidence>
<dbReference type="RefSeq" id="WP_007213328.1">
    <property type="nucleotide sequence ID" value="NZ_CABMLT010000010.1"/>
</dbReference>
<reference evidence="11" key="4">
    <citation type="submission" date="2023-08" db="EMBL/GenBank/DDBJ databases">
        <title>Reintroducing virulent viruses to syntetic microbiomes.</title>
        <authorList>
            <person name="Wilde J."/>
            <person name="Boyes R."/>
            <person name="Robinson A.V."/>
            <person name="Daisley B.A."/>
            <person name="Allen-Vercoe E."/>
        </authorList>
    </citation>
    <scope>NUCLEOTIDE SEQUENCE</scope>
    <source>
        <strain evidence="11">225I_12FAA</strain>
    </source>
</reference>
<reference evidence="15 16" key="3">
    <citation type="journal article" date="2019" name="Nat. Med.">
        <title>A library of human gut bacterial isolates paired with longitudinal multiomics data enables mechanistic microbiome research.</title>
        <authorList>
            <person name="Poyet M."/>
            <person name="Groussin M."/>
            <person name="Gibbons S.M."/>
            <person name="Avila-Pacheco J."/>
            <person name="Jiang X."/>
            <person name="Kearney S.M."/>
            <person name="Perrotta A.R."/>
            <person name="Berdy B."/>
            <person name="Zhao S."/>
            <person name="Lieberman T.D."/>
            <person name="Swanson P.K."/>
            <person name="Smith M."/>
            <person name="Roesemann S."/>
            <person name="Alexander J.E."/>
            <person name="Rich S.A."/>
            <person name="Livny J."/>
            <person name="Vlamakis H."/>
            <person name="Clish C."/>
            <person name="Bullock K."/>
            <person name="Deik A."/>
            <person name="Scott J."/>
            <person name="Pierce K.A."/>
            <person name="Xavier R.J."/>
            <person name="Alm E.J."/>
        </authorList>
    </citation>
    <scope>NUCLEOTIDE SEQUENCE [LARGE SCALE GENOMIC DNA]</scope>
    <source>
        <strain evidence="9 16">BIOML-A6</strain>
        <strain evidence="8 15">BIOML-A7</strain>
        <strain evidence="10 17">BIOML-A8</strain>
    </source>
</reference>
<dbReference type="EMBL" id="CP012801">
    <property type="protein sequence ID" value="ALJ61049.1"/>
    <property type="molecule type" value="Genomic_DNA"/>
</dbReference>